<proteinExistence type="predicted"/>
<dbReference type="Proteomes" id="UP001234297">
    <property type="component" value="Chromosome 2"/>
</dbReference>
<dbReference type="EMBL" id="CM056810">
    <property type="protein sequence ID" value="KAJ8646839.1"/>
    <property type="molecule type" value="Genomic_DNA"/>
</dbReference>
<keyword evidence="2" id="KW-1185">Reference proteome</keyword>
<sequence>MWMLEESERDAAIVWHALRVTPFDEAAITEVICSRTPSQLCNIQRAYLTKFSSQLLQEINSSNASFFGHHKELLTACLDDQARDHEGTNVDLKLAEIDAKQLYKDGEKLWGMNEKTFIDIFTKRSRPHLAAVDAAYNELYGHSLEAVLKETYRSLRAGLLMLLRCAKNPAKYFAEAYKTTVEDAIRKNTWGGGYRTFLLLVVDTPTPEGDAANLYRAFKGKTCDVGRLVQFLFKRDPTHRHQIAKHYKKSYHEELSDRIYSELSTVGKGFLEEKVGVDLTIKATGSLRWLCKDIKLLVACLDDKASDGGTNVDVNKAKEDATQFYKDGEKIWGTNNKTFIDIFTKRNRPLLAAVDAAYEKLYSHSLGEVLYNSMKGLGTSDTTLLRVVVTRAGIDLEDIKNEYVQAYETSLKDCVHKETSGDYRTFLLNLLELPKGVLLAVDCLGKWCWLAFLNYNNLDSGASFLVCGSVWCVLRVV</sequence>
<accession>A0ACC2MM52</accession>
<organism evidence="1 2">
    <name type="scientific">Persea americana</name>
    <name type="common">Avocado</name>
    <dbReference type="NCBI Taxonomy" id="3435"/>
    <lineage>
        <taxon>Eukaryota</taxon>
        <taxon>Viridiplantae</taxon>
        <taxon>Streptophyta</taxon>
        <taxon>Embryophyta</taxon>
        <taxon>Tracheophyta</taxon>
        <taxon>Spermatophyta</taxon>
        <taxon>Magnoliopsida</taxon>
        <taxon>Magnoliidae</taxon>
        <taxon>Laurales</taxon>
        <taxon>Lauraceae</taxon>
        <taxon>Persea</taxon>
    </lineage>
</organism>
<reference evidence="1 2" key="1">
    <citation type="journal article" date="2022" name="Hortic Res">
        <title>A haplotype resolved chromosomal level avocado genome allows analysis of novel avocado genes.</title>
        <authorList>
            <person name="Nath O."/>
            <person name="Fletcher S.J."/>
            <person name="Hayward A."/>
            <person name="Shaw L.M."/>
            <person name="Masouleh A.K."/>
            <person name="Furtado A."/>
            <person name="Henry R.J."/>
            <person name="Mitter N."/>
        </authorList>
    </citation>
    <scope>NUCLEOTIDE SEQUENCE [LARGE SCALE GENOMIC DNA]</scope>
    <source>
        <strain evidence="2">cv. Hass</strain>
    </source>
</reference>
<name>A0ACC2MM52_PERAE</name>
<comment type="caution">
    <text evidence="1">The sequence shown here is derived from an EMBL/GenBank/DDBJ whole genome shotgun (WGS) entry which is preliminary data.</text>
</comment>
<evidence type="ECO:0000313" key="1">
    <source>
        <dbReference type="EMBL" id="KAJ8646839.1"/>
    </source>
</evidence>
<gene>
    <name evidence="1" type="ORF">MRB53_008587</name>
</gene>
<protein>
    <submittedName>
        <fullName evidence="1">Uncharacterized protein</fullName>
    </submittedName>
</protein>
<evidence type="ECO:0000313" key="2">
    <source>
        <dbReference type="Proteomes" id="UP001234297"/>
    </source>
</evidence>